<comment type="caution">
    <text evidence="2">The sequence shown here is derived from an EMBL/GenBank/DDBJ whole genome shotgun (WGS) entry which is preliminary data.</text>
</comment>
<evidence type="ECO:0000256" key="1">
    <source>
        <dbReference type="SAM" id="MobiDB-lite"/>
    </source>
</evidence>
<evidence type="ECO:0000313" key="2">
    <source>
        <dbReference type="EMBL" id="KIL45625.1"/>
    </source>
</evidence>
<feature type="region of interest" description="Disordered" evidence="1">
    <location>
        <begin position="1"/>
        <end position="42"/>
    </location>
</feature>
<name>A0A0C2R5U4_9BACL</name>
<reference evidence="2 3" key="1">
    <citation type="submission" date="2015-01" db="EMBL/GenBank/DDBJ databases">
        <title>Genome sequencing of Jeotgalibacillus soli.</title>
        <authorList>
            <person name="Goh K.M."/>
            <person name="Chan K.-G."/>
            <person name="Yaakop A.S."/>
            <person name="Ee R."/>
            <person name="Gan H.M."/>
            <person name="Chan C.S."/>
        </authorList>
    </citation>
    <scope>NUCLEOTIDE SEQUENCE [LARGE SCALE GENOMIC DNA]</scope>
    <source>
        <strain evidence="2 3">P9</strain>
    </source>
</reference>
<organism evidence="2 3">
    <name type="scientific">Jeotgalibacillus soli</name>
    <dbReference type="NCBI Taxonomy" id="889306"/>
    <lineage>
        <taxon>Bacteria</taxon>
        <taxon>Bacillati</taxon>
        <taxon>Bacillota</taxon>
        <taxon>Bacilli</taxon>
        <taxon>Bacillales</taxon>
        <taxon>Caryophanaceae</taxon>
        <taxon>Jeotgalibacillus</taxon>
    </lineage>
</organism>
<feature type="compositionally biased region" description="Basic and acidic residues" evidence="1">
    <location>
        <begin position="9"/>
        <end position="25"/>
    </location>
</feature>
<dbReference type="Proteomes" id="UP000031938">
    <property type="component" value="Unassembled WGS sequence"/>
</dbReference>
<keyword evidence="3" id="KW-1185">Reference proteome</keyword>
<dbReference type="EMBL" id="JXRP01000017">
    <property type="protein sequence ID" value="KIL45625.1"/>
    <property type="molecule type" value="Genomic_DNA"/>
</dbReference>
<accession>A0A0C2R5U4</accession>
<gene>
    <name evidence="2" type="ORF">KP78_19740</name>
</gene>
<proteinExistence type="predicted"/>
<dbReference type="AlphaFoldDB" id="A0A0C2R5U4"/>
<protein>
    <submittedName>
        <fullName evidence="2">Uncharacterized protein</fullName>
    </submittedName>
</protein>
<sequence length="42" mass="4974">MTNSKTVRGRTEMNDRTKIEKEFNRKRLAQSSQPFSYDPVLI</sequence>
<evidence type="ECO:0000313" key="3">
    <source>
        <dbReference type="Proteomes" id="UP000031938"/>
    </source>
</evidence>